<organism evidence="1 2">
    <name type="scientific">Mesoplasma entomophilum</name>
    <dbReference type="NCBI Taxonomy" id="2149"/>
    <lineage>
        <taxon>Bacteria</taxon>
        <taxon>Bacillati</taxon>
        <taxon>Mycoplasmatota</taxon>
        <taxon>Mollicutes</taxon>
        <taxon>Entomoplasmatales</taxon>
        <taxon>Entomoplasmataceae</taxon>
        <taxon>Mesoplasma</taxon>
    </lineage>
</organism>
<protein>
    <submittedName>
        <fullName evidence="1">Uncharacterized protein</fullName>
    </submittedName>
</protein>
<evidence type="ECO:0000313" key="2">
    <source>
        <dbReference type="Proteomes" id="UP000232226"/>
    </source>
</evidence>
<accession>A0A3S5XZJ7</accession>
<dbReference type="AlphaFoldDB" id="A0A3S5XZJ7"/>
<dbReference type="Proteomes" id="UP000232226">
    <property type="component" value="Chromosome"/>
</dbReference>
<reference evidence="1 2" key="1">
    <citation type="submission" date="2017-10" db="EMBL/GenBank/DDBJ databases">
        <title>Complete Genome Sequence of Mesoplasma entomophilum.</title>
        <authorList>
            <person name="Knight T.F."/>
            <person name="Citino T."/>
            <person name="Rubinstein R."/>
            <person name="Neuschaefer Z."/>
        </authorList>
    </citation>
    <scope>NUCLEOTIDE SEQUENCE [LARGE SCALE GENOMIC DNA]</scope>
    <source>
        <strain evidence="1 2">TAC</strain>
    </source>
</reference>
<gene>
    <name evidence="1" type="ORF">CS528_01655</name>
</gene>
<keyword evidence="2" id="KW-1185">Reference proteome</keyword>
<sequence>MNKITTCLHIHKTIKICKAGTIRDRIKDNIIYLACDRLVITNECMDCEKIFNWAWVDDENVKNFYKEKQYNWMKEDK</sequence>
<dbReference type="RefSeq" id="WP_099651147.1">
    <property type="nucleotide sequence ID" value="NZ_CP024411.1"/>
</dbReference>
<dbReference type="KEGG" id="ment:CS528_01655"/>
<name>A0A3S5XZJ7_9MOLU</name>
<evidence type="ECO:0000313" key="1">
    <source>
        <dbReference type="EMBL" id="ATQ35466.1"/>
    </source>
</evidence>
<dbReference type="EMBL" id="CP024411">
    <property type="protein sequence ID" value="ATQ35466.1"/>
    <property type="molecule type" value="Genomic_DNA"/>
</dbReference>
<proteinExistence type="predicted"/>